<proteinExistence type="predicted"/>
<dbReference type="Gene3D" id="3.30.300.20">
    <property type="match status" value="1"/>
</dbReference>
<name>A0A317KWD6_9BACI</name>
<reference evidence="1 2" key="1">
    <citation type="submission" date="2018-05" db="EMBL/GenBank/DDBJ databases">
        <title>Genomic analysis of Gracilibacillus dipsosauri DD1 reveals novel features of a salt-tolerant amylase.</title>
        <authorList>
            <person name="Deutch C.E."/>
            <person name="Yang S."/>
        </authorList>
    </citation>
    <scope>NUCLEOTIDE SEQUENCE [LARGE SCALE GENOMIC DNA]</scope>
    <source>
        <strain evidence="1 2">DD1</strain>
    </source>
</reference>
<dbReference type="InterPro" id="IPR015946">
    <property type="entry name" value="KH_dom-like_a/b"/>
</dbReference>
<dbReference type="Proteomes" id="UP000245624">
    <property type="component" value="Unassembled WGS sequence"/>
</dbReference>
<organism evidence="1 2">
    <name type="scientific">Gracilibacillus dipsosauri</name>
    <dbReference type="NCBI Taxonomy" id="178340"/>
    <lineage>
        <taxon>Bacteria</taxon>
        <taxon>Bacillati</taxon>
        <taxon>Bacillota</taxon>
        <taxon>Bacilli</taxon>
        <taxon>Bacillales</taxon>
        <taxon>Bacillaceae</taxon>
        <taxon>Gracilibacillus</taxon>
    </lineage>
</organism>
<dbReference type="Pfam" id="PF02566">
    <property type="entry name" value="OsmC"/>
    <property type="match status" value="1"/>
</dbReference>
<comment type="caution">
    <text evidence="1">The sequence shown here is derived from an EMBL/GenBank/DDBJ whole genome shotgun (WGS) entry which is preliminary data.</text>
</comment>
<evidence type="ECO:0000313" key="2">
    <source>
        <dbReference type="Proteomes" id="UP000245624"/>
    </source>
</evidence>
<gene>
    <name evidence="1" type="ORF">DLJ74_14165</name>
</gene>
<dbReference type="AlphaFoldDB" id="A0A317KWD6"/>
<dbReference type="SUPFAM" id="SSF82784">
    <property type="entry name" value="OsmC-like"/>
    <property type="match status" value="1"/>
</dbReference>
<dbReference type="InterPro" id="IPR003718">
    <property type="entry name" value="OsmC/Ohr_fam"/>
</dbReference>
<evidence type="ECO:0008006" key="3">
    <source>
        <dbReference type="Google" id="ProtNLM"/>
    </source>
</evidence>
<dbReference type="OrthoDB" id="2969186at2"/>
<keyword evidence="2" id="KW-1185">Reference proteome</keyword>
<dbReference type="EMBL" id="QGTD01000013">
    <property type="protein sequence ID" value="PWU67603.1"/>
    <property type="molecule type" value="Genomic_DNA"/>
</dbReference>
<dbReference type="RefSeq" id="WP_054860633.1">
    <property type="nucleotide sequence ID" value="NZ_JAJUIE010000038.1"/>
</dbReference>
<evidence type="ECO:0000313" key="1">
    <source>
        <dbReference type="EMBL" id="PWU67603.1"/>
    </source>
</evidence>
<sequence length="135" mass="15009">MKTTVRSTNQTMIITNDNGTQINGGTTSDKHGYTPIQLLTSSLGLCMFITISKLFERDQLELEEEEFSVTVDAKKATTGPSRVEQFMIEIEWPKGLDKAYQNKLSKLAERACTIGNTLKNSTTISIVEKGETNNE</sequence>
<protein>
    <recommendedName>
        <fullName evidence="3">Osmotically inducible protein OsmC</fullName>
    </recommendedName>
</protein>
<accession>A0A317KWD6</accession>
<dbReference type="InterPro" id="IPR036102">
    <property type="entry name" value="OsmC/Ohrsf"/>
</dbReference>